<sequence length="167" mass="18194">MRDLGDFVNETGILLIADPGHDERSGILLEQTRKGTWRGYSLGNKDGVLIAALYARHSDCEALSAAESDWEPLTASLGVDSGMAGIFDVDYFRFGDIIPEEPRCKYPGLSRWYRACMDQAASESRAGVIPYGVVSEAGYGDGLYSVWVCKDSDGCICAVKIDFIPIP</sequence>
<evidence type="ECO:0000313" key="1">
    <source>
        <dbReference type="EMBL" id="MBB6692739.1"/>
    </source>
</evidence>
<dbReference type="Pfam" id="PF14025">
    <property type="entry name" value="DUF4241"/>
    <property type="match status" value="1"/>
</dbReference>
<dbReference type="EMBL" id="JACJVR010000058">
    <property type="protein sequence ID" value="MBB6692739.1"/>
    <property type="molecule type" value="Genomic_DNA"/>
</dbReference>
<comment type="caution">
    <text evidence="1">The sequence shown here is derived from an EMBL/GenBank/DDBJ whole genome shotgun (WGS) entry which is preliminary data.</text>
</comment>
<protein>
    <submittedName>
        <fullName evidence="1">DUF4241 domain-containing protein</fullName>
    </submittedName>
</protein>
<name>A0A841TYW9_9BACL</name>
<accession>A0A841TYW9</accession>
<keyword evidence="2" id="KW-1185">Reference proteome</keyword>
<reference evidence="1 2" key="1">
    <citation type="submission" date="2020-08" db="EMBL/GenBank/DDBJ databases">
        <title>Cohnella phylogeny.</title>
        <authorList>
            <person name="Dunlap C."/>
        </authorList>
    </citation>
    <scope>NUCLEOTIDE SEQUENCE [LARGE SCALE GENOMIC DNA]</scope>
    <source>
        <strain evidence="1 2">DSM 25239</strain>
    </source>
</reference>
<evidence type="ECO:0000313" key="2">
    <source>
        <dbReference type="Proteomes" id="UP000553776"/>
    </source>
</evidence>
<dbReference type="InterPro" id="IPR025335">
    <property type="entry name" value="DUF4241"/>
</dbReference>
<organism evidence="1 2">
    <name type="scientific">Cohnella xylanilytica</name>
    <dbReference type="NCBI Taxonomy" id="557555"/>
    <lineage>
        <taxon>Bacteria</taxon>
        <taxon>Bacillati</taxon>
        <taxon>Bacillota</taxon>
        <taxon>Bacilli</taxon>
        <taxon>Bacillales</taxon>
        <taxon>Paenibacillaceae</taxon>
        <taxon>Cohnella</taxon>
    </lineage>
</organism>
<dbReference type="AlphaFoldDB" id="A0A841TYW9"/>
<dbReference type="RefSeq" id="WP_185136729.1">
    <property type="nucleotide sequence ID" value="NZ_JACJVR010000058.1"/>
</dbReference>
<proteinExistence type="predicted"/>
<gene>
    <name evidence="1" type="ORF">H7B90_15125</name>
</gene>
<dbReference type="Proteomes" id="UP000553776">
    <property type="component" value="Unassembled WGS sequence"/>
</dbReference>